<sequence length="175" mass="20765">MKHFWIILFLSAQVATLTGIQFGVFRYRQANIRKDIKRAIKEGVPKNQLVDFVFHNKEESWINLEWTKPEKEFRFNNQMYDIIETRKSNDTIYFKCIHDVKESGLFQQLDLMTENRSDKDKSVVLFWSKQVYSAKNGIPKPENLYDYSAKTEKPLFQKSFFHTFMKSPTPPPPEG</sequence>
<dbReference type="EMBL" id="SETE01000001">
    <property type="protein sequence ID" value="RYM35448.1"/>
    <property type="molecule type" value="Genomic_DNA"/>
</dbReference>
<accession>A0A4Q4KPJ3</accession>
<reference evidence="1 2" key="1">
    <citation type="submission" date="2019-02" db="EMBL/GenBank/DDBJ databases">
        <title>Genome sequence of the sea-ice species Brumimicrobium glaciale.</title>
        <authorList>
            <person name="Bowman J.P."/>
        </authorList>
    </citation>
    <scope>NUCLEOTIDE SEQUENCE [LARGE SCALE GENOMIC DNA]</scope>
    <source>
        <strain evidence="1 2">IC156</strain>
    </source>
</reference>
<evidence type="ECO:0000313" key="1">
    <source>
        <dbReference type="EMBL" id="RYM35448.1"/>
    </source>
</evidence>
<protein>
    <submittedName>
        <fullName evidence="1">Uncharacterized protein</fullName>
    </submittedName>
</protein>
<keyword evidence="2" id="KW-1185">Reference proteome</keyword>
<dbReference type="Proteomes" id="UP000293952">
    <property type="component" value="Unassembled WGS sequence"/>
</dbReference>
<comment type="caution">
    <text evidence="1">The sequence shown here is derived from an EMBL/GenBank/DDBJ whole genome shotgun (WGS) entry which is preliminary data.</text>
</comment>
<name>A0A4Q4KPJ3_9FLAO</name>
<organism evidence="1 2">
    <name type="scientific">Brumimicrobium glaciale</name>
    <dbReference type="NCBI Taxonomy" id="200475"/>
    <lineage>
        <taxon>Bacteria</taxon>
        <taxon>Pseudomonadati</taxon>
        <taxon>Bacteroidota</taxon>
        <taxon>Flavobacteriia</taxon>
        <taxon>Flavobacteriales</taxon>
        <taxon>Crocinitomicaceae</taxon>
        <taxon>Brumimicrobium</taxon>
    </lineage>
</organism>
<dbReference type="RefSeq" id="WP_130091815.1">
    <property type="nucleotide sequence ID" value="NZ_SETE01000001.1"/>
</dbReference>
<dbReference type="OrthoDB" id="680635at2"/>
<proteinExistence type="predicted"/>
<evidence type="ECO:0000313" key="2">
    <source>
        <dbReference type="Proteomes" id="UP000293952"/>
    </source>
</evidence>
<gene>
    <name evidence="1" type="ORF">ERX46_00210</name>
</gene>
<dbReference type="AlphaFoldDB" id="A0A4Q4KPJ3"/>